<keyword evidence="2" id="KW-1185">Reference proteome</keyword>
<dbReference type="Proteomes" id="UP000437017">
    <property type="component" value="Unassembled WGS sequence"/>
</dbReference>
<dbReference type="EMBL" id="SGJD01002050">
    <property type="protein sequence ID" value="KAB0397107.1"/>
    <property type="molecule type" value="Genomic_DNA"/>
</dbReference>
<reference evidence="1 2" key="1">
    <citation type="journal article" date="2019" name="PLoS ONE">
        <title>Genomic analyses reveal an absence of contemporary introgressive admixture between fin whales and blue whales, despite known hybrids.</title>
        <authorList>
            <person name="Westbury M.V."/>
            <person name="Petersen B."/>
            <person name="Lorenzen E.D."/>
        </authorList>
    </citation>
    <scope>NUCLEOTIDE SEQUENCE [LARGE SCALE GENOMIC DNA]</scope>
    <source>
        <strain evidence="1">FinWhale-01</strain>
    </source>
</reference>
<name>A0A643CA68_BALPH</name>
<gene>
    <name evidence="1" type="ORF">E2I00_015379</name>
</gene>
<proteinExistence type="predicted"/>
<organism evidence="1 2">
    <name type="scientific">Balaenoptera physalus</name>
    <name type="common">Fin whale</name>
    <name type="synonym">Balaena physalus</name>
    <dbReference type="NCBI Taxonomy" id="9770"/>
    <lineage>
        <taxon>Eukaryota</taxon>
        <taxon>Metazoa</taxon>
        <taxon>Chordata</taxon>
        <taxon>Craniata</taxon>
        <taxon>Vertebrata</taxon>
        <taxon>Euteleostomi</taxon>
        <taxon>Mammalia</taxon>
        <taxon>Eutheria</taxon>
        <taxon>Laurasiatheria</taxon>
        <taxon>Artiodactyla</taxon>
        <taxon>Whippomorpha</taxon>
        <taxon>Cetacea</taxon>
        <taxon>Mysticeti</taxon>
        <taxon>Balaenopteridae</taxon>
        <taxon>Balaenoptera</taxon>
    </lineage>
</organism>
<evidence type="ECO:0000313" key="2">
    <source>
        <dbReference type="Proteomes" id="UP000437017"/>
    </source>
</evidence>
<protein>
    <submittedName>
        <fullName evidence="1">Uncharacterized protein</fullName>
    </submittedName>
</protein>
<evidence type="ECO:0000313" key="1">
    <source>
        <dbReference type="EMBL" id="KAB0397107.1"/>
    </source>
</evidence>
<dbReference type="AlphaFoldDB" id="A0A643CA68"/>
<comment type="caution">
    <text evidence="1">The sequence shown here is derived from an EMBL/GenBank/DDBJ whole genome shotgun (WGS) entry which is preliminary data.</text>
</comment>
<accession>A0A643CA68</accession>
<sequence length="165" mass="18952">MVSRLSSRGNWGGPLGREEVVPFHSLAIINWSLEMTKIIVDKKSRQVSLEDTNTKTGDVIYLYRKTELEYSVAYLYKSLQENQGITQKSFEGDKENVFYVIELKIPQFRTRARACLQFQIRGSCCMTLPVAITSHRDFCWVHNCPGNAVQFHAMKSIIEQTVVKN</sequence>